<dbReference type="EMBL" id="GEDC01029211">
    <property type="protein sequence ID" value="JAS08087.1"/>
    <property type="molecule type" value="Transcribed_RNA"/>
</dbReference>
<reference evidence="1" key="1">
    <citation type="submission" date="2015-12" db="EMBL/GenBank/DDBJ databases">
        <title>De novo transcriptome assembly of four potential Pierce s Disease insect vectors from Arizona vineyards.</title>
        <authorList>
            <person name="Tassone E.E."/>
        </authorList>
    </citation>
    <scope>NUCLEOTIDE SEQUENCE</scope>
</reference>
<feature type="non-terminal residue" evidence="1">
    <location>
        <position position="1"/>
    </location>
</feature>
<evidence type="ECO:0000313" key="1">
    <source>
        <dbReference type="EMBL" id="JAS08087.1"/>
    </source>
</evidence>
<dbReference type="AlphaFoldDB" id="A0A1B6C3L6"/>
<sequence length="128" mass="14433">QSLNVLEGLASQQRLRIGGCNHYAPLELEFCEISSPIRLFDPKAGYVVPYLSPRPLDVVRVGLCVGIYDVHRVINSKLYCQKTSNSTRKFSTTRPLLFFKKKRLGSGSGTPMYYGLMTTHFCILGTHY</sequence>
<gene>
    <name evidence="1" type="ORF">g.24105</name>
</gene>
<accession>A0A1B6C3L6</accession>
<proteinExistence type="predicted"/>
<name>A0A1B6C3L6_9HEMI</name>
<protein>
    <submittedName>
        <fullName evidence="1">Uncharacterized protein</fullName>
    </submittedName>
</protein>
<organism evidence="1">
    <name type="scientific">Clastoptera arizonana</name>
    <name type="common">Arizona spittle bug</name>
    <dbReference type="NCBI Taxonomy" id="38151"/>
    <lineage>
        <taxon>Eukaryota</taxon>
        <taxon>Metazoa</taxon>
        <taxon>Ecdysozoa</taxon>
        <taxon>Arthropoda</taxon>
        <taxon>Hexapoda</taxon>
        <taxon>Insecta</taxon>
        <taxon>Pterygota</taxon>
        <taxon>Neoptera</taxon>
        <taxon>Paraneoptera</taxon>
        <taxon>Hemiptera</taxon>
        <taxon>Auchenorrhyncha</taxon>
        <taxon>Cercopoidea</taxon>
        <taxon>Clastopteridae</taxon>
        <taxon>Clastoptera</taxon>
    </lineage>
</organism>